<dbReference type="Proteomes" id="UP000462621">
    <property type="component" value="Unassembled WGS sequence"/>
</dbReference>
<gene>
    <name evidence="2" type="ORF">F9817_14930</name>
</gene>
<reference evidence="2 3" key="1">
    <citation type="submission" date="2019-10" db="EMBL/GenBank/DDBJ databases">
        <title>Vibrio sp. nov. isolated from a shrimp pond.</title>
        <authorList>
            <person name="Gomez-Gil B."/>
            <person name="Enciso-Ibarra J."/>
            <person name="Enciso-Ibarra K."/>
            <person name="Bolan-Mejia C."/>
        </authorList>
    </citation>
    <scope>NUCLEOTIDE SEQUENCE [LARGE SCALE GENOMIC DNA]</scope>
    <source>
        <strain evidence="2 3">CAIM 722</strain>
    </source>
</reference>
<feature type="transmembrane region" description="Helical" evidence="1">
    <location>
        <begin position="89"/>
        <end position="111"/>
    </location>
</feature>
<sequence>MPEMDQVVLRTHRLEALLKQQYHAQGNELEQLIVSCQERLPSHITVKLHFIVGMSQKIESGHQTLDESREFFLACKECEKELTPRSGRFVWRIALSLMTVMTLAAVLFYYMHWDELNQHFGF</sequence>
<name>A0A7X4LMH6_9VIBR</name>
<keyword evidence="3" id="KW-1185">Reference proteome</keyword>
<keyword evidence="1" id="KW-1133">Transmembrane helix</keyword>
<organism evidence="2 3">
    <name type="scientific">Vibrio eleionomae</name>
    <dbReference type="NCBI Taxonomy" id="2653505"/>
    <lineage>
        <taxon>Bacteria</taxon>
        <taxon>Pseudomonadati</taxon>
        <taxon>Pseudomonadota</taxon>
        <taxon>Gammaproteobacteria</taxon>
        <taxon>Vibrionales</taxon>
        <taxon>Vibrionaceae</taxon>
        <taxon>Vibrio</taxon>
    </lineage>
</organism>
<dbReference type="EMBL" id="WEKT01000030">
    <property type="protein sequence ID" value="MZI94490.1"/>
    <property type="molecule type" value="Genomic_DNA"/>
</dbReference>
<protein>
    <submittedName>
        <fullName evidence="2">DUF4145 domain-containing protein</fullName>
    </submittedName>
</protein>
<evidence type="ECO:0000313" key="2">
    <source>
        <dbReference type="EMBL" id="MZI94490.1"/>
    </source>
</evidence>
<keyword evidence="1" id="KW-0812">Transmembrane</keyword>
<dbReference type="AlphaFoldDB" id="A0A7X4LMH6"/>
<keyword evidence="1" id="KW-0472">Membrane</keyword>
<accession>A0A7X4LMH6</accession>
<proteinExistence type="predicted"/>
<evidence type="ECO:0000256" key="1">
    <source>
        <dbReference type="SAM" id="Phobius"/>
    </source>
</evidence>
<evidence type="ECO:0000313" key="3">
    <source>
        <dbReference type="Proteomes" id="UP000462621"/>
    </source>
</evidence>
<comment type="caution">
    <text evidence="2">The sequence shown here is derived from an EMBL/GenBank/DDBJ whole genome shotgun (WGS) entry which is preliminary data.</text>
</comment>
<dbReference type="RefSeq" id="WP_161156952.1">
    <property type="nucleotide sequence ID" value="NZ_WEKT01000030.1"/>
</dbReference>